<dbReference type="AlphaFoldDB" id="A0A2D4JNA1"/>
<feature type="transmembrane region" description="Helical" evidence="1">
    <location>
        <begin position="46"/>
        <end position="68"/>
    </location>
</feature>
<evidence type="ECO:0000313" key="2">
    <source>
        <dbReference type="EMBL" id="LAA97884.1"/>
    </source>
</evidence>
<keyword evidence="1" id="KW-0812">Transmembrane</keyword>
<protein>
    <submittedName>
        <fullName evidence="2">Uncharacterized protein</fullName>
    </submittedName>
</protein>
<accession>A0A2D4JNA1</accession>
<proteinExistence type="predicted"/>
<reference evidence="2" key="1">
    <citation type="submission" date="2017-07" db="EMBL/GenBank/DDBJ databases">
        <authorList>
            <person name="Mikheyev A."/>
            <person name="Grau M."/>
        </authorList>
    </citation>
    <scope>NUCLEOTIDE SEQUENCE</scope>
    <source>
        <tissue evidence="2">Venom_gland</tissue>
    </source>
</reference>
<keyword evidence="1" id="KW-0472">Membrane</keyword>
<keyword evidence="1" id="KW-1133">Transmembrane helix</keyword>
<sequence length="112" mass="12662">MVNTRLALNKSQPNSRVAGLGEHLWTCIYSRQNSLLIPPQILPLHLLQIALMEIGAISSEYFIALIVFMNKMCRKHKHVFQVLALSKPQLSDLDFSHLSTLALDQLKATYTC</sequence>
<dbReference type="EMBL" id="IACK01225489">
    <property type="protein sequence ID" value="LAA97884.1"/>
    <property type="molecule type" value="Transcribed_RNA"/>
</dbReference>
<organism evidence="2">
    <name type="scientific">Micrurus lemniscatus lemniscatus</name>
    <dbReference type="NCBI Taxonomy" id="129467"/>
    <lineage>
        <taxon>Eukaryota</taxon>
        <taxon>Metazoa</taxon>
        <taxon>Chordata</taxon>
        <taxon>Craniata</taxon>
        <taxon>Vertebrata</taxon>
        <taxon>Euteleostomi</taxon>
        <taxon>Lepidosauria</taxon>
        <taxon>Squamata</taxon>
        <taxon>Bifurcata</taxon>
        <taxon>Unidentata</taxon>
        <taxon>Episquamata</taxon>
        <taxon>Toxicofera</taxon>
        <taxon>Serpentes</taxon>
        <taxon>Colubroidea</taxon>
        <taxon>Elapidae</taxon>
        <taxon>Elapinae</taxon>
        <taxon>Micrurus</taxon>
    </lineage>
</organism>
<reference evidence="2" key="2">
    <citation type="submission" date="2017-11" db="EMBL/GenBank/DDBJ databases">
        <title>Coralsnake Venomics: Analyses of Venom Gland Transcriptomes and Proteomes of Six Brazilian Taxa.</title>
        <authorList>
            <person name="Aird S.D."/>
            <person name="Jorge da Silva N."/>
            <person name="Qiu L."/>
            <person name="Villar-Briones A."/>
            <person name="Aparecida-Saddi V."/>
            <person name="Campos-Telles M.P."/>
            <person name="Grau M."/>
            <person name="Mikheyev A.S."/>
        </authorList>
    </citation>
    <scope>NUCLEOTIDE SEQUENCE</scope>
    <source>
        <tissue evidence="2">Venom_gland</tissue>
    </source>
</reference>
<evidence type="ECO:0000256" key="1">
    <source>
        <dbReference type="SAM" id="Phobius"/>
    </source>
</evidence>
<name>A0A2D4JNA1_MICLE</name>